<dbReference type="PANTHER" id="PTHR40460:SF1">
    <property type="entry name" value="CSBD-LIKE DOMAIN-CONTAINING PROTEIN"/>
    <property type="match status" value="1"/>
</dbReference>
<feature type="compositionally biased region" description="Basic and acidic residues" evidence="1">
    <location>
        <begin position="106"/>
        <end position="115"/>
    </location>
</feature>
<evidence type="ECO:0000313" key="3">
    <source>
        <dbReference type="Proteomes" id="UP000799757"/>
    </source>
</evidence>
<reference evidence="2" key="1">
    <citation type="journal article" date="2020" name="Stud. Mycol.">
        <title>101 Dothideomycetes genomes: a test case for predicting lifestyles and emergence of pathogens.</title>
        <authorList>
            <person name="Haridas S."/>
            <person name="Albert R."/>
            <person name="Binder M."/>
            <person name="Bloem J."/>
            <person name="Labutti K."/>
            <person name="Salamov A."/>
            <person name="Andreopoulos B."/>
            <person name="Baker S."/>
            <person name="Barry K."/>
            <person name="Bills G."/>
            <person name="Bluhm B."/>
            <person name="Cannon C."/>
            <person name="Castanera R."/>
            <person name="Culley D."/>
            <person name="Daum C."/>
            <person name="Ezra D."/>
            <person name="Gonzalez J."/>
            <person name="Henrissat B."/>
            <person name="Kuo A."/>
            <person name="Liang C."/>
            <person name="Lipzen A."/>
            <person name="Lutzoni F."/>
            <person name="Magnuson J."/>
            <person name="Mondo S."/>
            <person name="Nolan M."/>
            <person name="Ohm R."/>
            <person name="Pangilinan J."/>
            <person name="Park H.-J."/>
            <person name="Ramirez L."/>
            <person name="Alfaro M."/>
            <person name="Sun H."/>
            <person name="Tritt A."/>
            <person name="Yoshinaga Y."/>
            <person name="Zwiers L.-H."/>
            <person name="Turgeon B."/>
            <person name="Goodwin S."/>
            <person name="Spatafora J."/>
            <person name="Crous P."/>
            <person name="Grigoriev I."/>
        </authorList>
    </citation>
    <scope>NUCLEOTIDE SEQUENCE</scope>
    <source>
        <strain evidence="2">CBS 109.77</strain>
    </source>
</reference>
<dbReference type="SUPFAM" id="SSF69047">
    <property type="entry name" value="Hypothetical protein YjbJ"/>
    <property type="match status" value="1"/>
</dbReference>
<evidence type="ECO:0000313" key="2">
    <source>
        <dbReference type="EMBL" id="KAF2798217.1"/>
    </source>
</evidence>
<accession>A0A6A6XRN1</accession>
<keyword evidence="3" id="KW-1185">Reference proteome</keyword>
<organism evidence="2 3">
    <name type="scientific">Melanomma pulvis-pyrius CBS 109.77</name>
    <dbReference type="NCBI Taxonomy" id="1314802"/>
    <lineage>
        <taxon>Eukaryota</taxon>
        <taxon>Fungi</taxon>
        <taxon>Dikarya</taxon>
        <taxon>Ascomycota</taxon>
        <taxon>Pezizomycotina</taxon>
        <taxon>Dothideomycetes</taxon>
        <taxon>Pleosporomycetidae</taxon>
        <taxon>Pleosporales</taxon>
        <taxon>Melanommataceae</taxon>
        <taxon>Melanomma</taxon>
    </lineage>
</organism>
<sequence>MSSNTNTNKDATSTLQSYVDSASGAVQSVIGSITGNPADQQQAEQKKGVADAEHDLSHATAKVGPVTATPAGGLAKDDPNRSAGSWNQTVGSAKEAVGNLVGAEGLKQEGIRQNKEGQGQEAEGQLSDLGKGIQDRVGGTIGGAVAGLTGNTAQKSEAQKQHDDGKARQRGVEADLQKQNPQ</sequence>
<feature type="compositionally biased region" description="Polar residues" evidence="1">
    <location>
        <begin position="82"/>
        <end position="91"/>
    </location>
</feature>
<dbReference type="InterPro" id="IPR036629">
    <property type="entry name" value="YjbJ_sf"/>
</dbReference>
<feature type="compositionally biased region" description="Polar residues" evidence="1">
    <location>
        <begin position="30"/>
        <end position="43"/>
    </location>
</feature>
<dbReference type="OrthoDB" id="5309565at2759"/>
<feature type="compositionally biased region" description="Basic and acidic residues" evidence="1">
    <location>
        <begin position="44"/>
        <end position="57"/>
    </location>
</feature>
<evidence type="ECO:0000256" key="1">
    <source>
        <dbReference type="SAM" id="MobiDB-lite"/>
    </source>
</evidence>
<protein>
    <recommendedName>
        <fullName evidence="4">CsbD-like domain-containing protein</fullName>
    </recommendedName>
</protein>
<proteinExistence type="predicted"/>
<dbReference type="EMBL" id="MU001789">
    <property type="protein sequence ID" value="KAF2798217.1"/>
    <property type="molecule type" value="Genomic_DNA"/>
</dbReference>
<dbReference type="PANTHER" id="PTHR40460">
    <property type="entry name" value="CHROMOSOME 1, WHOLE GENOME SHOTGUN SEQUENCE"/>
    <property type="match status" value="1"/>
</dbReference>
<evidence type="ECO:0008006" key="4">
    <source>
        <dbReference type="Google" id="ProtNLM"/>
    </source>
</evidence>
<gene>
    <name evidence="2" type="ORF">K505DRAFT_297036</name>
</gene>
<name>A0A6A6XRN1_9PLEO</name>
<feature type="region of interest" description="Disordered" evidence="1">
    <location>
        <begin position="104"/>
        <end position="182"/>
    </location>
</feature>
<dbReference type="AlphaFoldDB" id="A0A6A6XRN1"/>
<feature type="region of interest" description="Disordered" evidence="1">
    <location>
        <begin position="30"/>
        <end position="91"/>
    </location>
</feature>
<feature type="compositionally biased region" description="Basic and acidic residues" evidence="1">
    <location>
        <begin position="157"/>
        <end position="176"/>
    </location>
</feature>
<dbReference type="Proteomes" id="UP000799757">
    <property type="component" value="Unassembled WGS sequence"/>
</dbReference>